<reference evidence="5 6" key="1">
    <citation type="submission" date="2015-12" db="EMBL/GenBank/DDBJ databases">
        <title>Nitrous oxide reduction kinetics distinguish bacteria harboring typical versus atypical NosZ.</title>
        <authorList>
            <person name="Yoon S."/>
            <person name="Nissen S."/>
            <person name="Park D."/>
            <person name="Sanford R.A."/>
            <person name="Loeffler F.E."/>
        </authorList>
    </citation>
    <scope>NUCLEOTIDE SEQUENCE [LARGE SCALE GENOMIC DNA]</scope>
    <source>
        <strain evidence="5 6">ATCC BAA-841</strain>
    </source>
</reference>
<dbReference type="STRING" id="281362.AT959_14540"/>
<dbReference type="PANTHER" id="PTHR43179:SF12">
    <property type="entry name" value="GALACTOFURANOSYLTRANSFERASE GLFT2"/>
    <property type="match status" value="1"/>
</dbReference>
<dbReference type="GO" id="GO:0016757">
    <property type="term" value="F:glycosyltransferase activity"/>
    <property type="evidence" value="ECO:0007669"/>
    <property type="project" value="UniProtKB-KW"/>
</dbReference>
<keyword evidence="3" id="KW-0808">Transferase</keyword>
<evidence type="ECO:0000256" key="2">
    <source>
        <dbReference type="ARBA" id="ARBA00022676"/>
    </source>
</evidence>
<feature type="transmembrane region" description="Helical" evidence="4">
    <location>
        <begin position="81"/>
        <end position="98"/>
    </location>
</feature>
<sequence>MFVRRSVIERVGLMAEDYFLFFEELDWAERSKKIYRLGYCPEAVVYHKEGATIGSSSDTRRTSRLSDFYLFRNRLKFTARFYPYALPAVWFVMLLQALRRGFRGQHERMWLIVQILFGRRSL</sequence>
<keyword evidence="2" id="KW-0328">Glycosyltransferase</keyword>
<dbReference type="SUPFAM" id="SSF53448">
    <property type="entry name" value="Nucleotide-diphospho-sugar transferases"/>
    <property type="match status" value="1"/>
</dbReference>
<dbReference type="Gene3D" id="3.90.550.10">
    <property type="entry name" value="Spore Coat Polysaccharide Biosynthesis Protein SpsA, Chain A"/>
    <property type="match status" value="1"/>
</dbReference>
<evidence type="ECO:0008006" key="7">
    <source>
        <dbReference type="Google" id="ProtNLM"/>
    </source>
</evidence>
<dbReference type="InterPro" id="IPR029044">
    <property type="entry name" value="Nucleotide-diphossugar_trans"/>
</dbReference>
<name>A0A133XHY5_9RHOO</name>
<evidence type="ECO:0000313" key="6">
    <source>
        <dbReference type="Proteomes" id="UP000070186"/>
    </source>
</evidence>
<keyword evidence="6" id="KW-1185">Reference proteome</keyword>
<dbReference type="AlphaFoldDB" id="A0A133XHY5"/>
<accession>A0A133XHY5</accession>
<gene>
    <name evidence="5" type="ORF">AT959_14540</name>
</gene>
<organism evidence="5 6">
    <name type="scientific">Dechloromonas denitrificans</name>
    <dbReference type="NCBI Taxonomy" id="281362"/>
    <lineage>
        <taxon>Bacteria</taxon>
        <taxon>Pseudomonadati</taxon>
        <taxon>Pseudomonadota</taxon>
        <taxon>Betaproteobacteria</taxon>
        <taxon>Rhodocyclales</taxon>
        <taxon>Azonexaceae</taxon>
        <taxon>Dechloromonas</taxon>
    </lineage>
</organism>
<evidence type="ECO:0000313" key="5">
    <source>
        <dbReference type="EMBL" id="KXB30542.1"/>
    </source>
</evidence>
<dbReference type="Proteomes" id="UP000070186">
    <property type="component" value="Unassembled WGS sequence"/>
</dbReference>
<keyword evidence="4" id="KW-0472">Membrane</keyword>
<keyword evidence="4" id="KW-1133">Transmembrane helix</keyword>
<keyword evidence="4" id="KW-0812">Transmembrane</keyword>
<comment type="similarity">
    <text evidence="1">Belongs to the glycosyltransferase 2 family.</text>
</comment>
<protein>
    <recommendedName>
        <fullName evidence="7">Glycosyltransferase 2-like domain-containing protein</fullName>
    </recommendedName>
</protein>
<dbReference type="EMBL" id="LODL01000021">
    <property type="protein sequence ID" value="KXB30542.1"/>
    <property type="molecule type" value="Genomic_DNA"/>
</dbReference>
<evidence type="ECO:0000256" key="1">
    <source>
        <dbReference type="ARBA" id="ARBA00006739"/>
    </source>
</evidence>
<evidence type="ECO:0000256" key="4">
    <source>
        <dbReference type="SAM" id="Phobius"/>
    </source>
</evidence>
<comment type="caution">
    <text evidence="5">The sequence shown here is derived from an EMBL/GenBank/DDBJ whole genome shotgun (WGS) entry which is preliminary data.</text>
</comment>
<dbReference type="PANTHER" id="PTHR43179">
    <property type="entry name" value="RHAMNOSYLTRANSFERASE WBBL"/>
    <property type="match status" value="1"/>
</dbReference>
<evidence type="ECO:0000256" key="3">
    <source>
        <dbReference type="ARBA" id="ARBA00022679"/>
    </source>
</evidence>
<proteinExistence type="inferred from homology"/>